<evidence type="ECO:0000313" key="1">
    <source>
        <dbReference type="EMBL" id="CAB4585418.1"/>
    </source>
</evidence>
<sequence length="134" mass="14756">MRSRVNSDCKSDAGFSNTWLMTDEITVGTEVTLDEDEVDEDVFTNWESLDNGGVRMFGWIEAGGSATDLGAVKVNFVVKGKTVATGYTDDDGWVTAAIEKKFLNKRGNTKVTLKLSANRVYFIDQYIVVDRIGG</sequence>
<accession>A0A6J6FLR3</accession>
<organism evidence="1">
    <name type="scientific">freshwater metagenome</name>
    <dbReference type="NCBI Taxonomy" id="449393"/>
    <lineage>
        <taxon>unclassified sequences</taxon>
        <taxon>metagenomes</taxon>
        <taxon>ecological metagenomes</taxon>
    </lineage>
</organism>
<dbReference type="EMBL" id="CAEZTZ010000068">
    <property type="protein sequence ID" value="CAB4585418.1"/>
    <property type="molecule type" value="Genomic_DNA"/>
</dbReference>
<reference evidence="1" key="1">
    <citation type="submission" date="2020-05" db="EMBL/GenBank/DDBJ databases">
        <authorList>
            <person name="Chiriac C."/>
            <person name="Salcher M."/>
            <person name="Ghai R."/>
            <person name="Kavagutti S V."/>
        </authorList>
    </citation>
    <scope>NUCLEOTIDE SEQUENCE</scope>
</reference>
<gene>
    <name evidence="1" type="ORF">UFOPK1767_00601</name>
</gene>
<proteinExistence type="predicted"/>
<dbReference type="AlphaFoldDB" id="A0A6J6FLR3"/>
<name>A0A6J6FLR3_9ZZZZ</name>
<protein>
    <submittedName>
        <fullName evidence="1">Unannotated protein</fullName>
    </submittedName>
</protein>